<accession>A0A098SC45</accession>
<evidence type="ECO:0000256" key="1">
    <source>
        <dbReference type="PROSITE-ProRule" id="PRU00285"/>
    </source>
</evidence>
<dbReference type="InterPro" id="IPR002068">
    <property type="entry name" value="A-crystallin/Hsp20_dom"/>
</dbReference>
<organism evidence="4 5">
    <name type="scientific">Phaeodactylibacter xiamenensis</name>
    <dbReference type="NCBI Taxonomy" id="1524460"/>
    <lineage>
        <taxon>Bacteria</taxon>
        <taxon>Pseudomonadati</taxon>
        <taxon>Bacteroidota</taxon>
        <taxon>Saprospiria</taxon>
        <taxon>Saprospirales</taxon>
        <taxon>Haliscomenobacteraceae</taxon>
        <taxon>Phaeodactylibacter</taxon>
    </lineage>
</organism>
<dbReference type="Pfam" id="PF00011">
    <property type="entry name" value="HSP20"/>
    <property type="match status" value="1"/>
</dbReference>
<evidence type="ECO:0000259" key="3">
    <source>
        <dbReference type="PROSITE" id="PS01031"/>
    </source>
</evidence>
<gene>
    <name evidence="4" type="ORF">IX84_05595</name>
</gene>
<proteinExistence type="inferred from homology"/>
<dbReference type="OrthoDB" id="9814487at2"/>
<dbReference type="EMBL" id="JPOS01000012">
    <property type="protein sequence ID" value="KGE89223.1"/>
    <property type="molecule type" value="Genomic_DNA"/>
</dbReference>
<reference evidence="4 5" key="1">
    <citation type="journal article" date="2014" name="Int. J. Syst. Evol. Microbiol.">
        <title>Phaeodactylibacter xiamenensis gen. nov., sp. nov., a member of the family Saprospiraceae isolated from the marine alga Phaeodactylum tricornutum.</title>
        <authorList>
            <person name="Chen Z.Jr."/>
            <person name="Lei X."/>
            <person name="Lai Q."/>
            <person name="Li Y."/>
            <person name="Zhang B."/>
            <person name="Zhang J."/>
            <person name="Zhang H."/>
            <person name="Yang L."/>
            <person name="Zheng W."/>
            <person name="Tian Y."/>
            <person name="Yu Z."/>
            <person name="Xu H.Jr."/>
            <person name="Zheng T."/>
        </authorList>
    </citation>
    <scope>NUCLEOTIDE SEQUENCE [LARGE SCALE GENOMIC DNA]</scope>
    <source>
        <strain evidence="4 5">KD52</strain>
    </source>
</reference>
<dbReference type="RefSeq" id="WP_044217169.1">
    <property type="nucleotide sequence ID" value="NZ_JBKAGJ010000001.1"/>
</dbReference>
<evidence type="ECO:0000313" key="5">
    <source>
        <dbReference type="Proteomes" id="UP000029736"/>
    </source>
</evidence>
<evidence type="ECO:0000313" key="4">
    <source>
        <dbReference type="EMBL" id="KGE89223.1"/>
    </source>
</evidence>
<dbReference type="CDD" id="cd06464">
    <property type="entry name" value="ACD_sHsps-like"/>
    <property type="match status" value="1"/>
</dbReference>
<feature type="domain" description="SHSP" evidence="3">
    <location>
        <begin position="35"/>
        <end position="147"/>
    </location>
</feature>
<dbReference type="SUPFAM" id="SSF49764">
    <property type="entry name" value="HSP20-like chaperones"/>
    <property type="match status" value="1"/>
</dbReference>
<dbReference type="InterPro" id="IPR008978">
    <property type="entry name" value="HSP20-like_chaperone"/>
</dbReference>
<dbReference type="AlphaFoldDB" id="A0A098SC45"/>
<dbReference type="PANTHER" id="PTHR11527">
    <property type="entry name" value="HEAT-SHOCK PROTEIN 20 FAMILY MEMBER"/>
    <property type="match status" value="1"/>
</dbReference>
<dbReference type="Gene3D" id="2.60.40.790">
    <property type="match status" value="1"/>
</dbReference>
<protein>
    <recommendedName>
        <fullName evidence="3">SHSP domain-containing protein</fullName>
    </recommendedName>
</protein>
<evidence type="ECO:0000256" key="2">
    <source>
        <dbReference type="RuleBase" id="RU003616"/>
    </source>
</evidence>
<name>A0A098SC45_9BACT</name>
<dbReference type="InterPro" id="IPR031107">
    <property type="entry name" value="Small_HSP"/>
</dbReference>
<dbReference type="PROSITE" id="PS01031">
    <property type="entry name" value="SHSP"/>
    <property type="match status" value="1"/>
</dbReference>
<dbReference type="Proteomes" id="UP000029736">
    <property type="component" value="Unassembled WGS sequence"/>
</dbReference>
<comment type="caution">
    <text evidence="4">The sequence shown here is derived from an EMBL/GenBank/DDBJ whole genome shotgun (WGS) entry which is preliminary data.</text>
</comment>
<dbReference type="STRING" id="1524460.IX84_05595"/>
<comment type="similarity">
    <text evidence="1 2">Belongs to the small heat shock protein (HSP20) family.</text>
</comment>
<sequence>MTLVTVKPNRTAAPSLFTDFDRVVNEVFGAAHRPVATRTFKPAVNVIEREDNFVLQVAAPGLQKSDFEIELDKGLLTIKVERDCSASEGETIKRQEFGNYRFQRSFRLGKLIDTEKVEAAYEQGVLQVNLPKKEEAKPKPARKIEIA</sequence>
<keyword evidence="5" id="KW-1185">Reference proteome</keyword>